<evidence type="ECO:0000313" key="4">
    <source>
        <dbReference type="Proteomes" id="UP000298787"/>
    </source>
</evidence>
<evidence type="ECO:0000313" key="3">
    <source>
        <dbReference type="EMBL" id="TKS65799.1"/>
    </source>
</evidence>
<keyword evidence="3" id="KW-0695">RNA-directed DNA polymerase</keyword>
<keyword evidence="3" id="KW-0548">Nucleotidyltransferase</keyword>
<dbReference type="GO" id="GO:0003964">
    <property type="term" value="F:RNA-directed DNA polymerase activity"/>
    <property type="evidence" value="ECO:0007669"/>
    <property type="project" value="UniProtKB-KW"/>
</dbReference>
<dbReference type="PANTHER" id="PTHR47510:SF3">
    <property type="entry name" value="ENDO_EXONUCLEASE_PHOSPHATASE DOMAIN-CONTAINING PROTEIN"/>
    <property type="match status" value="1"/>
</dbReference>
<name>A0A4U5TWP2_COLLU</name>
<dbReference type="Pfam" id="PF00078">
    <property type="entry name" value="RVT_1"/>
    <property type="match status" value="1"/>
</dbReference>
<keyword evidence="3" id="KW-0808">Transferase</keyword>
<protein>
    <submittedName>
        <fullName evidence="3">Putative RNA-directed DNA polymerase from transposon X-element</fullName>
    </submittedName>
</protein>
<organism evidence="3 4">
    <name type="scientific">Collichthys lucidus</name>
    <name type="common">Big head croaker</name>
    <name type="synonym">Sciaena lucida</name>
    <dbReference type="NCBI Taxonomy" id="240159"/>
    <lineage>
        <taxon>Eukaryota</taxon>
        <taxon>Metazoa</taxon>
        <taxon>Chordata</taxon>
        <taxon>Craniata</taxon>
        <taxon>Vertebrata</taxon>
        <taxon>Euteleostomi</taxon>
        <taxon>Actinopterygii</taxon>
        <taxon>Neopterygii</taxon>
        <taxon>Teleostei</taxon>
        <taxon>Neoteleostei</taxon>
        <taxon>Acanthomorphata</taxon>
        <taxon>Eupercaria</taxon>
        <taxon>Sciaenidae</taxon>
        <taxon>Collichthys</taxon>
    </lineage>
</organism>
<evidence type="ECO:0000256" key="1">
    <source>
        <dbReference type="SAM" id="MobiDB-lite"/>
    </source>
</evidence>
<feature type="region of interest" description="Disordered" evidence="1">
    <location>
        <begin position="174"/>
        <end position="257"/>
    </location>
</feature>
<feature type="compositionally biased region" description="Low complexity" evidence="1">
    <location>
        <begin position="188"/>
        <end position="228"/>
    </location>
</feature>
<dbReference type="PROSITE" id="PS50878">
    <property type="entry name" value="RT_POL"/>
    <property type="match status" value="1"/>
</dbReference>
<accession>A0A4U5TWP2</accession>
<sequence>MQISSVCTLDQIFSVTISCQRTGRLQNLSSSFGFLDFLILMELQLSQQKILGNKNQNIQSSSVCLTGPFSSEVSSTTAEGFWVGSAPGGQRSLTYIDPAHCDLTPDQRQTGNLETGALLPERPEDQNPPELRPILDLHHIGNHDNQFMSNLMNLSQNPSLQPVQQQQAFSWEKHPCTEDNPPCTEDNPPALKTTPPALKTTPPVLKTTPPALKTTPPALKTTPPALKTTPPPDDQVSLSPASVRRSLSRINARRAAGPDNIPGRVLKDCAEELTDVLTDTFNTSLSQAVVPTCFKYTTIIPVPKNASTSCFNDYRPVALTPTIMKCFERLVMQHIKSVLRPSLDPYQFAYRANRSTDDAITTALHSALTHLDSKDSYVRKLFLDFSSAFNTIIPQQLIQKLDCLGLNTSLCNWLLDFLTGRPQTVRVGSNASSTITPNTGAPQRCVLSPLLFTPLTHDCSPTHTNLFVKFADDTTVVAHQQKR</sequence>
<dbReference type="CDD" id="cd01650">
    <property type="entry name" value="RT_nLTR_like"/>
    <property type="match status" value="1"/>
</dbReference>
<keyword evidence="4" id="KW-1185">Reference proteome</keyword>
<dbReference type="AlphaFoldDB" id="A0A4U5TWP2"/>
<reference evidence="3 4" key="1">
    <citation type="submission" date="2019-01" db="EMBL/GenBank/DDBJ databases">
        <title>Genome Assembly of Collichthys lucidus.</title>
        <authorList>
            <person name="Cai M."/>
            <person name="Xiao S."/>
        </authorList>
    </citation>
    <scope>NUCLEOTIDE SEQUENCE [LARGE SCALE GENOMIC DNA]</scope>
    <source>
        <strain evidence="3">JT15FE1705JMU</strain>
        <tissue evidence="3">Muscle</tissue>
    </source>
</reference>
<proteinExistence type="predicted"/>
<dbReference type="EMBL" id="ML241089">
    <property type="protein sequence ID" value="TKS65799.1"/>
    <property type="molecule type" value="Genomic_DNA"/>
</dbReference>
<evidence type="ECO:0000259" key="2">
    <source>
        <dbReference type="PROSITE" id="PS50878"/>
    </source>
</evidence>
<gene>
    <name evidence="3" type="ORF">D9C73_028185</name>
</gene>
<dbReference type="PANTHER" id="PTHR47510">
    <property type="entry name" value="REVERSE TRANSCRIPTASE DOMAIN-CONTAINING PROTEIN"/>
    <property type="match status" value="1"/>
</dbReference>
<dbReference type="InterPro" id="IPR000477">
    <property type="entry name" value="RT_dom"/>
</dbReference>
<dbReference type="STRING" id="240159.A0A4U5TWP2"/>
<feature type="domain" description="Reverse transcriptase" evidence="2">
    <location>
        <begin position="283"/>
        <end position="483"/>
    </location>
</feature>
<dbReference type="Proteomes" id="UP000298787">
    <property type="component" value="Unassembled WGS sequence"/>
</dbReference>